<keyword evidence="3" id="KW-1185">Reference proteome</keyword>
<dbReference type="Proteomes" id="UP000053937">
    <property type="component" value="Unassembled WGS sequence"/>
</dbReference>
<proteinExistence type="predicted"/>
<dbReference type="RefSeq" id="WP_059139342.1">
    <property type="nucleotide sequence ID" value="NZ_LMBR01000201.1"/>
</dbReference>
<dbReference type="OrthoDB" id="5186201at2"/>
<reference evidence="2 3" key="1">
    <citation type="submission" date="2015-10" db="EMBL/GenBank/DDBJ databases">
        <title>Draft Genome Sequence of Chlorobium limicola strain Frasassi Growing under Artificial Lighting in the Frasassi Cave System.</title>
        <authorList>
            <person name="Mansor M."/>
            <person name="Macalady J."/>
        </authorList>
    </citation>
    <scope>NUCLEOTIDE SEQUENCE [LARGE SCALE GENOMIC DNA]</scope>
    <source>
        <strain evidence="2 3">Frasassi</strain>
    </source>
</reference>
<protein>
    <recommendedName>
        <fullName evidence="1">Zinc-ribbon domain-containing protein</fullName>
    </recommendedName>
</protein>
<dbReference type="Pfam" id="PF13240">
    <property type="entry name" value="Zn_Ribbon_1"/>
    <property type="match status" value="1"/>
</dbReference>
<dbReference type="EMBL" id="LMBR01000201">
    <property type="protein sequence ID" value="KUL21861.1"/>
    <property type="molecule type" value="Genomic_DNA"/>
</dbReference>
<evidence type="ECO:0000313" key="3">
    <source>
        <dbReference type="Proteomes" id="UP000053937"/>
    </source>
</evidence>
<evidence type="ECO:0000313" key="2">
    <source>
        <dbReference type="EMBL" id="KUL21861.1"/>
    </source>
</evidence>
<organism evidence="2 3">
    <name type="scientific">Chlorobium limicola</name>
    <dbReference type="NCBI Taxonomy" id="1092"/>
    <lineage>
        <taxon>Bacteria</taxon>
        <taxon>Pseudomonadati</taxon>
        <taxon>Chlorobiota</taxon>
        <taxon>Chlorobiia</taxon>
        <taxon>Chlorobiales</taxon>
        <taxon>Chlorobiaceae</taxon>
        <taxon>Chlorobium/Pelodictyon group</taxon>
        <taxon>Chlorobium</taxon>
    </lineage>
</organism>
<dbReference type="AlphaFoldDB" id="A0A101J857"/>
<accession>A0A101J857</accession>
<gene>
    <name evidence="2" type="ORF">ASB62_07795</name>
</gene>
<evidence type="ECO:0000259" key="1">
    <source>
        <dbReference type="Pfam" id="PF13240"/>
    </source>
</evidence>
<feature type="domain" description="Zinc-ribbon" evidence="1">
    <location>
        <begin position="146"/>
        <end position="168"/>
    </location>
</feature>
<name>A0A101J857_CHLLI</name>
<sequence>MPTFSSKKIFRLAAPFSDEIAQSIMSDFRNDGFSVTDIPLLSGGRNISIAKGNTFKAVLGMKTALNISIKRIENNLEIEAGVGMYGQQAIPTAISMLLFWPVLLTQIWGMVQQSKLDDRVMAIAESVIASRQPSLIQQEIAKPEGFCPHCGTGVNNGTKFCSECGAKL</sequence>
<comment type="caution">
    <text evidence="2">The sequence shown here is derived from an EMBL/GenBank/DDBJ whole genome shotgun (WGS) entry which is preliminary data.</text>
</comment>
<dbReference type="InterPro" id="IPR026870">
    <property type="entry name" value="Zinc_ribbon_dom"/>
</dbReference>